<dbReference type="PANTHER" id="PTHR13947:SF37">
    <property type="entry name" value="LD18367P"/>
    <property type="match status" value="1"/>
</dbReference>
<gene>
    <name evidence="3" type="ORF">GUR47_23970</name>
</gene>
<evidence type="ECO:0000259" key="2">
    <source>
        <dbReference type="PROSITE" id="PS51186"/>
    </source>
</evidence>
<organism evidence="3">
    <name type="scientific">Streptomyces tendae</name>
    <dbReference type="NCBI Taxonomy" id="1932"/>
    <lineage>
        <taxon>Bacteria</taxon>
        <taxon>Bacillati</taxon>
        <taxon>Actinomycetota</taxon>
        <taxon>Actinomycetes</taxon>
        <taxon>Kitasatosporales</taxon>
        <taxon>Streptomycetaceae</taxon>
        <taxon>Streptomyces</taxon>
    </lineage>
</organism>
<proteinExistence type="predicted"/>
<keyword evidence="1 3" id="KW-0808">Transferase</keyword>
<feature type="domain" description="N-acetyltransferase" evidence="2">
    <location>
        <begin position="9"/>
        <end position="168"/>
    </location>
</feature>
<comment type="caution">
    <text evidence="3">The sequence shown here is derived from an EMBL/GenBank/DDBJ whole genome shotgun (WGS) entry which is preliminary data.</text>
</comment>
<dbReference type="InterPro" id="IPR050769">
    <property type="entry name" value="NAT_camello-type"/>
</dbReference>
<accession>A0A6B3QPN8</accession>
<dbReference type="InterPro" id="IPR016181">
    <property type="entry name" value="Acyl_CoA_acyltransferase"/>
</dbReference>
<dbReference type="SUPFAM" id="SSF55729">
    <property type="entry name" value="Acyl-CoA N-acyltransferases (Nat)"/>
    <property type="match status" value="1"/>
</dbReference>
<dbReference type="PROSITE" id="PS51186">
    <property type="entry name" value="GNAT"/>
    <property type="match status" value="1"/>
</dbReference>
<dbReference type="PANTHER" id="PTHR13947">
    <property type="entry name" value="GNAT FAMILY N-ACETYLTRANSFERASE"/>
    <property type="match status" value="1"/>
</dbReference>
<evidence type="ECO:0000256" key="1">
    <source>
        <dbReference type="ARBA" id="ARBA00022679"/>
    </source>
</evidence>
<name>A0A6B3QPN8_STRTE</name>
<dbReference type="GO" id="GO:0008080">
    <property type="term" value="F:N-acetyltransferase activity"/>
    <property type="evidence" value="ECO:0007669"/>
    <property type="project" value="InterPro"/>
</dbReference>
<dbReference type="CDD" id="cd04301">
    <property type="entry name" value="NAT_SF"/>
    <property type="match status" value="1"/>
</dbReference>
<dbReference type="Gene3D" id="3.40.630.30">
    <property type="match status" value="1"/>
</dbReference>
<protein>
    <submittedName>
        <fullName evidence="3">GNAT family N-acetyltransferase</fullName>
    </submittedName>
</protein>
<dbReference type="EMBL" id="JAAIFS010000005">
    <property type="protein sequence ID" value="NEV89698.1"/>
    <property type="molecule type" value="Genomic_DNA"/>
</dbReference>
<dbReference type="RefSeq" id="WP_164459648.1">
    <property type="nucleotide sequence ID" value="NZ_JAAIFS010000005.1"/>
</dbReference>
<dbReference type="AlphaFoldDB" id="A0A6B3QPN8"/>
<sequence>MPHQDQRNALVRRADRPGDLGWVVMAHGETYDEQFGWNTDFEALVAKIVADYATRHDPAREAGWIAEVDGRRVGCVFLVAGDRPEVAKLRILLVTPEGRGLRLGTRLVGECLSFARAAGYERVTLWTNDVLVAARRIYQGFGFTLADEERHHSYGQDLVGQNWTLDLHPDTAVPVGRRRLR</sequence>
<reference evidence="3" key="1">
    <citation type="journal article" date="2020" name="Microorganisms">
        <title>Isolation, Genomic and Metabolomic Characterization of Streptomyces tendae VITAKN with Quorum Sensing Inhibitory Activity from Southern India.</title>
        <authorList>
            <person name="Ishaque N.M."/>
            <person name="Burgsdorf I."/>
            <person name="Limlingan Malit J.J."/>
            <person name="Saha S."/>
            <person name="Teta R."/>
            <person name="Ewe D."/>
            <person name="Kannabiran K."/>
            <person name="Hrouzek P."/>
            <person name="Steindler L."/>
            <person name="Costantino V."/>
            <person name="Saurav K."/>
        </authorList>
    </citation>
    <scope>NUCLEOTIDE SEQUENCE</scope>
    <source>
        <strain evidence="3">VITAKN</strain>
    </source>
</reference>
<dbReference type="InterPro" id="IPR000182">
    <property type="entry name" value="GNAT_dom"/>
</dbReference>
<evidence type="ECO:0000313" key="3">
    <source>
        <dbReference type="EMBL" id="NEV89698.1"/>
    </source>
</evidence>
<dbReference type="Pfam" id="PF00583">
    <property type="entry name" value="Acetyltransf_1"/>
    <property type="match status" value="1"/>
</dbReference>